<dbReference type="EMBL" id="ML210232">
    <property type="protein sequence ID" value="TFK22816.1"/>
    <property type="molecule type" value="Genomic_DNA"/>
</dbReference>
<dbReference type="Proteomes" id="UP000307440">
    <property type="component" value="Unassembled WGS sequence"/>
</dbReference>
<evidence type="ECO:0000256" key="2">
    <source>
        <dbReference type="ARBA" id="ARBA00022801"/>
    </source>
</evidence>
<feature type="signal peptide" evidence="3">
    <location>
        <begin position="1"/>
        <end position="23"/>
    </location>
</feature>
<dbReference type="InterPro" id="IPR000073">
    <property type="entry name" value="AB_hydrolase_1"/>
</dbReference>
<dbReference type="Gene3D" id="3.40.50.1820">
    <property type="entry name" value="alpha/beta hydrolase"/>
    <property type="match status" value="1"/>
</dbReference>
<dbReference type="AlphaFoldDB" id="A0A5C3KR04"/>
<keyword evidence="3" id="KW-0732">Signal</keyword>
<name>A0A5C3KR04_COPMA</name>
<gene>
    <name evidence="6" type="ORF">FA15DRAFT_671144</name>
</gene>
<dbReference type="InterPro" id="IPR013595">
    <property type="entry name" value="Pept_S33_TAP-like_C"/>
</dbReference>
<protein>
    <recommendedName>
        <fullName evidence="8">Alpha/beta-hydrolase</fullName>
    </recommendedName>
</protein>
<sequence>MSDRTHSVLLLLLLAVLTSFVAFMRLEPWVDFGHSWATAAPRSSLFPIGRTRTEFSWDTITPSKHLNWSKCYDGLQCARLEVPLNYSEPEQQQAVIAVVRKPALVPEKSPFYKGPVLLNPGGPGGSGVDLVVRAAPLFSVILGPQFDVVGFDPRGVGISTPGPSYFNNSIQRTVFSQRSEGIISDSGVGRFWAKAQLYGALVSENSEGYIPHINTPNTARDMLRIVEAHGREKLQYWGFSYGSVLGAVFATMFPDKVGRLVIDGVVDAEDYFATGWKTNLVDTDKAFDTFFTGCAEAGPTRCAFYSPDPEDIRRNLTSLFDRLRKQPIPARTETSFGLFDLFRLRQLIFVSLYQPGTFFSIIADGLAQLATGKLSDLFATLATMETAVAEFGCSCDPDRQRLLNGTRDAQATILCNDGAKVPEDFSAAEDYLEELSKISQFADIWAPIRIGCTGWPKQSPKGAFTDPFVAKTSHPLLIIGNTADPVTPLVSAKKMSKGFRDSVVLTQDSAGHCSISATSMCTFKHVRKYFTDGTLPDPGTVCNVIGTPFPPKIPRKGEEDYFSKPESQQALSDNTWDSLRARFGEEEIAEINSDPELWRAIEGLSMTYPLVPFHPGRH</sequence>
<evidence type="ECO:0000313" key="7">
    <source>
        <dbReference type="Proteomes" id="UP000307440"/>
    </source>
</evidence>
<keyword evidence="2" id="KW-0378">Hydrolase</keyword>
<dbReference type="Pfam" id="PF08386">
    <property type="entry name" value="Abhydrolase_4"/>
    <property type="match status" value="1"/>
</dbReference>
<feature type="chain" id="PRO_5023142909" description="Alpha/beta-hydrolase" evidence="3">
    <location>
        <begin position="24"/>
        <end position="618"/>
    </location>
</feature>
<organism evidence="6 7">
    <name type="scientific">Coprinopsis marcescibilis</name>
    <name type="common">Agaric fungus</name>
    <name type="synonym">Psathyrella marcescibilis</name>
    <dbReference type="NCBI Taxonomy" id="230819"/>
    <lineage>
        <taxon>Eukaryota</taxon>
        <taxon>Fungi</taxon>
        <taxon>Dikarya</taxon>
        <taxon>Basidiomycota</taxon>
        <taxon>Agaricomycotina</taxon>
        <taxon>Agaricomycetes</taxon>
        <taxon>Agaricomycetidae</taxon>
        <taxon>Agaricales</taxon>
        <taxon>Agaricineae</taxon>
        <taxon>Psathyrellaceae</taxon>
        <taxon>Coprinopsis</taxon>
    </lineage>
</organism>
<evidence type="ECO:0000256" key="3">
    <source>
        <dbReference type="SAM" id="SignalP"/>
    </source>
</evidence>
<dbReference type="PANTHER" id="PTHR43248:SF25">
    <property type="entry name" value="AB HYDROLASE-1 DOMAIN-CONTAINING PROTEIN-RELATED"/>
    <property type="match status" value="1"/>
</dbReference>
<feature type="domain" description="Peptidase S33 tripeptidyl aminopeptidase-like C-terminal" evidence="5">
    <location>
        <begin position="441"/>
        <end position="542"/>
    </location>
</feature>
<dbReference type="OrthoDB" id="425534at2759"/>
<dbReference type="SUPFAM" id="SSF53474">
    <property type="entry name" value="alpha/beta-Hydrolases"/>
    <property type="match status" value="1"/>
</dbReference>
<reference evidence="6 7" key="1">
    <citation type="journal article" date="2019" name="Nat. Ecol. Evol.">
        <title>Megaphylogeny resolves global patterns of mushroom evolution.</title>
        <authorList>
            <person name="Varga T."/>
            <person name="Krizsan K."/>
            <person name="Foldi C."/>
            <person name="Dima B."/>
            <person name="Sanchez-Garcia M."/>
            <person name="Sanchez-Ramirez S."/>
            <person name="Szollosi G.J."/>
            <person name="Szarkandi J.G."/>
            <person name="Papp V."/>
            <person name="Albert L."/>
            <person name="Andreopoulos W."/>
            <person name="Angelini C."/>
            <person name="Antonin V."/>
            <person name="Barry K.W."/>
            <person name="Bougher N.L."/>
            <person name="Buchanan P."/>
            <person name="Buyck B."/>
            <person name="Bense V."/>
            <person name="Catcheside P."/>
            <person name="Chovatia M."/>
            <person name="Cooper J."/>
            <person name="Damon W."/>
            <person name="Desjardin D."/>
            <person name="Finy P."/>
            <person name="Geml J."/>
            <person name="Haridas S."/>
            <person name="Hughes K."/>
            <person name="Justo A."/>
            <person name="Karasinski D."/>
            <person name="Kautmanova I."/>
            <person name="Kiss B."/>
            <person name="Kocsube S."/>
            <person name="Kotiranta H."/>
            <person name="LaButti K.M."/>
            <person name="Lechner B.E."/>
            <person name="Liimatainen K."/>
            <person name="Lipzen A."/>
            <person name="Lukacs Z."/>
            <person name="Mihaltcheva S."/>
            <person name="Morgado L.N."/>
            <person name="Niskanen T."/>
            <person name="Noordeloos M.E."/>
            <person name="Ohm R.A."/>
            <person name="Ortiz-Santana B."/>
            <person name="Ovrebo C."/>
            <person name="Racz N."/>
            <person name="Riley R."/>
            <person name="Savchenko A."/>
            <person name="Shiryaev A."/>
            <person name="Soop K."/>
            <person name="Spirin V."/>
            <person name="Szebenyi C."/>
            <person name="Tomsovsky M."/>
            <person name="Tulloss R.E."/>
            <person name="Uehling J."/>
            <person name="Grigoriev I.V."/>
            <person name="Vagvolgyi C."/>
            <person name="Papp T."/>
            <person name="Martin F.M."/>
            <person name="Miettinen O."/>
            <person name="Hibbett D.S."/>
            <person name="Nagy L.G."/>
        </authorList>
    </citation>
    <scope>NUCLEOTIDE SEQUENCE [LARGE SCALE GENOMIC DNA]</scope>
    <source>
        <strain evidence="6 7">CBS 121175</strain>
    </source>
</reference>
<comment type="similarity">
    <text evidence="1">Belongs to the peptidase S33 family.</text>
</comment>
<dbReference type="InterPro" id="IPR051601">
    <property type="entry name" value="Serine_prot/Carboxylest_S33"/>
</dbReference>
<evidence type="ECO:0000313" key="6">
    <source>
        <dbReference type="EMBL" id="TFK22816.1"/>
    </source>
</evidence>
<keyword evidence="7" id="KW-1185">Reference proteome</keyword>
<proteinExistence type="inferred from homology"/>
<evidence type="ECO:0000256" key="1">
    <source>
        <dbReference type="ARBA" id="ARBA00010088"/>
    </source>
</evidence>
<dbReference type="GO" id="GO:0016787">
    <property type="term" value="F:hydrolase activity"/>
    <property type="evidence" value="ECO:0007669"/>
    <property type="project" value="UniProtKB-KW"/>
</dbReference>
<evidence type="ECO:0008006" key="8">
    <source>
        <dbReference type="Google" id="ProtNLM"/>
    </source>
</evidence>
<dbReference type="Pfam" id="PF00561">
    <property type="entry name" value="Abhydrolase_1"/>
    <property type="match status" value="1"/>
</dbReference>
<evidence type="ECO:0000259" key="4">
    <source>
        <dbReference type="Pfam" id="PF00561"/>
    </source>
</evidence>
<dbReference type="PANTHER" id="PTHR43248">
    <property type="entry name" value="2-SUCCINYL-6-HYDROXY-2,4-CYCLOHEXADIENE-1-CARBOXYLATE SYNTHASE"/>
    <property type="match status" value="1"/>
</dbReference>
<dbReference type="STRING" id="230819.A0A5C3KR04"/>
<feature type="domain" description="AB hydrolase-1" evidence="4">
    <location>
        <begin position="115"/>
        <end position="272"/>
    </location>
</feature>
<evidence type="ECO:0000259" key="5">
    <source>
        <dbReference type="Pfam" id="PF08386"/>
    </source>
</evidence>
<accession>A0A5C3KR04</accession>
<dbReference type="InterPro" id="IPR029058">
    <property type="entry name" value="AB_hydrolase_fold"/>
</dbReference>